<evidence type="ECO:0000313" key="2">
    <source>
        <dbReference type="EMBL" id="KIJ26818.1"/>
    </source>
</evidence>
<feature type="compositionally biased region" description="Basic residues" evidence="1">
    <location>
        <begin position="1"/>
        <end position="12"/>
    </location>
</feature>
<dbReference type="OrthoDB" id="2552978at2759"/>
<feature type="region of interest" description="Disordered" evidence="1">
    <location>
        <begin position="157"/>
        <end position="184"/>
    </location>
</feature>
<feature type="region of interest" description="Disordered" evidence="1">
    <location>
        <begin position="1"/>
        <end position="30"/>
    </location>
</feature>
<name>A0A0C9TCB0_SPHS4</name>
<feature type="compositionally biased region" description="Polar residues" evidence="1">
    <location>
        <begin position="251"/>
        <end position="260"/>
    </location>
</feature>
<accession>A0A0C9TCB0</accession>
<sequence length="278" mass="31012">MSSSRKRQRPRRNSPDYTAGGDYAESSSKPSALKNLFIQAHEATIIRNRPDLAAAVKSHEGGGGGGGGKAGLIRWHGDSERDIWVDRYDARLLLDSIPGSSQRRDAPRHPPSPTGWSDLPSDSEDIFLMDPGEAEDLRHEKRRKLLDTAREERLRALREAEPDPIHDFENEKDKWGDDDEEPEATTRTLMERTATHLTDSPNPGQLEMRILANHGADSRFAFLRGRWKNSWQKIKSDAQSAKRPTVDLTKVQRSPKSNTAIPPKGGLVAYGSDSDDSD</sequence>
<dbReference type="HOGENOM" id="CLU_055486_0_0_1"/>
<dbReference type="EMBL" id="KN837356">
    <property type="protein sequence ID" value="KIJ26818.1"/>
    <property type="molecule type" value="Genomic_DNA"/>
</dbReference>
<proteinExistence type="predicted"/>
<protein>
    <submittedName>
        <fullName evidence="2">Uncharacterized protein</fullName>
    </submittedName>
</protein>
<keyword evidence="3" id="KW-1185">Reference proteome</keyword>
<feature type="compositionally biased region" description="Basic and acidic residues" evidence="1">
    <location>
        <begin position="157"/>
        <end position="175"/>
    </location>
</feature>
<evidence type="ECO:0000313" key="3">
    <source>
        <dbReference type="Proteomes" id="UP000054279"/>
    </source>
</evidence>
<feature type="region of interest" description="Disordered" evidence="1">
    <location>
        <begin position="234"/>
        <end position="278"/>
    </location>
</feature>
<feature type="region of interest" description="Disordered" evidence="1">
    <location>
        <begin position="98"/>
        <end position="134"/>
    </location>
</feature>
<gene>
    <name evidence="2" type="ORF">M422DRAFT_785124</name>
</gene>
<organism evidence="2 3">
    <name type="scientific">Sphaerobolus stellatus (strain SS14)</name>
    <dbReference type="NCBI Taxonomy" id="990650"/>
    <lineage>
        <taxon>Eukaryota</taxon>
        <taxon>Fungi</taxon>
        <taxon>Dikarya</taxon>
        <taxon>Basidiomycota</taxon>
        <taxon>Agaricomycotina</taxon>
        <taxon>Agaricomycetes</taxon>
        <taxon>Phallomycetidae</taxon>
        <taxon>Geastrales</taxon>
        <taxon>Sphaerobolaceae</taxon>
        <taxon>Sphaerobolus</taxon>
    </lineage>
</organism>
<reference evidence="2 3" key="1">
    <citation type="submission" date="2014-06" db="EMBL/GenBank/DDBJ databases">
        <title>Evolutionary Origins and Diversification of the Mycorrhizal Mutualists.</title>
        <authorList>
            <consortium name="DOE Joint Genome Institute"/>
            <consortium name="Mycorrhizal Genomics Consortium"/>
            <person name="Kohler A."/>
            <person name="Kuo A."/>
            <person name="Nagy L.G."/>
            <person name="Floudas D."/>
            <person name="Copeland A."/>
            <person name="Barry K.W."/>
            <person name="Cichocki N."/>
            <person name="Veneault-Fourrey C."/>
            <person name="LaButti K."/>
            <person name="Lindquist E.A."/>
            <person name="Lipzen A."/>
            <person name="Lundell T."/>
            <person name="Morin E."/>
            <person name="Murat C."/>
            <person name="Riley R."/>
            <person name="Ohm R."/>
            <person name="Sun H."/>
            <person name="Tunlid A."/>
            <person name="Henrissat B."/>
            <person name="Grigoriev I.V."/>
            <person name="Hibbett D.S."/>
            <person name="Martin F."/>
        </authorList>
    </citation>
    <scope>NUCLEOTIDE SEQUENCE [LARGE SCALE GENOMIC DNA]</scope>
    <source>
        <strain evidence="2 3">SS14</strain>
    </source>
</reference>
<dbReference type="AlphaFoldDB" id="A0A0C9TCB0"/>
<dbReference type="Proteomes" id="UP000054279">
    <property type="component" value="Unassembled WGS sequence"/>
</dbReference>
<evidence type="ECO:0000256" key="1">
    <source>
        <dbReference type="SAM" id="MobiDB-lite"/>
    </source>
</evidence>